<evidence type="ECO:0000259" key="4">
    <source>
        <dbReference type="PROSITE" id="PS50240"/>
    </source>
</evidence>
<dbReference type="PROSITE" id="PS01180">
    <property type="entry name" value="CUB"/>
    <property type="match status" value="1"/>
</dbReference>
<protein>
    <submittedName>
        <fullName evidence="5">Uncharacterized protein</fullName>
    </submittedName>
</protein>
<dbReference type="InterPro" id="IPR009003">
    <property type="entry name" value="Peptidase_S1_PA"/>
</dbReference>
<dbReference type="InterPro" id="IPR001254">
    <property type="entry name" value="Trypsin_dom"/>
</dbReference>
<dbReference type="InterPro" id="IPR043504">
    <property type="entry name" value="Peptidase_S1_PA_chymotrypsin"/>
</dbReference>
<proteinExistence type="predicted"/>
<name>A0AA88L297_ARTSF</name>
<dbReference type="GO" id="GO:0006508">
    <property type="term" value="P:proteolysis"/>
    <property type="evidence" value="ECO:0007669"/>
    <property type="project" value="InterPro"/>
</dbReference>
<comment type="caution">
    <text evidence="5">The sequence shown here is derived from an EMBL/GenBank/DDBJ whole genome shotgun (WGS) entry which is preliminary data.</text>
</comment>
<dbReference type="InterPro" id="IPR035914">
    <property type="entry name" value="Sperma_CUB_dom_sf"/>
</dbReference>
<dbReference type="PANTHER" id="PTHR24252:SF18">
    <property type="entry name" value="OVOCHYMASE 1"/>
    <property type="match status" value="1"/>
</dbReference>
<dbReference type="InterPro" id="IPR000859">
    <property type="entry name" value="CUB_dom"/>
</dbReference>
<dbReference type="Gene3D" id="2.40.10.10">
    <property type="entry name" value="Trypsin-like serine proteases"/>
    <property type="match status" value="2"/>
</dbReference>
<feature type="domain" description="Peptidase S1" evidence="4">
    <location>
        <begin position="304"/>
        <end position="579"/>
    </location>
</feature>
<organism evidence="5 6">
    <name type="scientific">Artemia franciscana</name>
    <name type="common">Brine shrimp</name>
    <name type="synonym">Artemia sanfranciscana</name>
    <dbReference type="NCBI Taxonomy" id="6661"/>
    <lineage>
        <taxon>Eukaryota</taxon>
        <taxon>Metazoa</taxon>
        <taxon>Ecdysozoa</taxon>
        <taxon>Arthropoda</taxon>
        <taxon>Crustacea</taxon>
        <taxon>Branchiopoda</taxon>
        <taxon>Anostraca</taxon>
        <taxon>Artemiidae</taxon>
        <taxon>Artemia</taxon>
    </lineage>
</organism>
<evidence type="ECO:0000259" key="3">
    <source>
        <dbReference type="PROSITE" id="PS01180"/>
    </source>
</evidence>
<dbReference type="FunFam" id="2.40.10.10:FF:000068">
    <property type="entry name" value="transmembrane protease serine 2"/>
    <property type="match status" value="1"/>
</dbReference>
<dbReference type="SUPFAM" id="SSF50494">
    <property type="entry name" value="Trypsin-like serine proteases"/>
    <property type="match status" value="1"/>
</dbReference>
<accession>A0AA88L297</accession>
<dbReference type="Pfam" id="PF00431">
    <property type="entry name" value="CUB"/>
    <property type="match status" value="1"/>
</dbReference>
<gene>
    <name evidence="5" type="ORF">QYM36_009661</name>
</gene>
<dbReference type="PRINTS" id="PR00722">
    <property type="entry name" value="CHYMOTRYPSIN"/>
</dbReference>
<dbReference type="Pfam" id="PF00089">
    <property type="entry name" value="Trypsin"/>
    <property type="match status" value="2"/>
</dbReference>
<dbReference type="Gene3D" id="2.60.120.290">
    <property type="entry name" value="Spermadhesin, CUB domain"/>
    <property type="match status" value="1"/>
</dbReference>
<dbReference type="SMART" id="SM00020">
    <property type="entry name" value="Tryp_SPc"/>
    <property type="match status" value="1"/>
</dbReference>
<evidence type="ECO:0000256" key="2">
    <source>
        <dbReference type="PROSITE-ProRule" id="PRU00059"/>
    </source>
</evidence>
<evidence type="ECO:0000313" key="6">
    <source>
        <dbReference type="Proteomes" id="UP001187531"/>
    </source>
</evidence>
<dbReference type="CDD" id="cd00041">
    <property type="entry name" value="CUB"/>
    <property type="match status" value="1"/>
</dbReference>
<dbReference type="AlphaFoldDB" id="A0AA88L297"/>
<evidence type="ECO:0000256" key="1">
    <source>
        <dbReference type="ARBA" id="ARBA00023157"/>
    </source>
</evidence>
<feature type="domain" description="CUB" evidence="3">
    <location>
        <begin position="142"/>
        <end position="253"/>
    </location>
</feature>
<dbReference type="PROSITE" id="PS00134">
    <property type="entry name" value="TRYPSIN_HIS"/>
    <property type="match status" value="1"/>
</dbReference>
<dbReference type="SMART" id="SM00042">
    <property type="entry name" value="CUB"/>
    <property type="match status" value="1"/>
</dbReference>
<keyword evidence="1" id="KW-1015">Disulfide bond</keyword>
<dbReference type="FunFam" id="2.60.120.290:FF:000013">
    <property type="entry name" value="Membrane frizzled-related protein"/>
    <property type="match status" value="1"/>
</dbReference>
<sequence>MVPLWSFQPFFIYLLQCQTRESDAKGIPKIVHSHNYQRTVDERVPLLNVRYEFVFPQIEVLRPIEDSGYSNIPEETEYNESNEENDDMFYVEEHPEVILDNHQDPVLVDEDYFDNEYEETSELQTSNEEVPSRRKRHARMKCGGTITDVVGVIETPNYPYNYENNMECTWVIETPENTTVNFFCEDFDLQGSMTCQNDYLEVSESGDVEFKDSTRYCEDDSPNVHSTLNRLALKFKSNNFYRYKGFKCQFQAIAPNGTALARAFQRIKSTNPQLPPLCNERAQAGNDWNGRCGVPNSPEVSTRLVGSEAVGANEYPWAVAMIYRCGDTRYGTRQYCLICGGTVVSPDWILTAAHCISSRNISDVGVLLGDQNLFKVDTTQIFSLISEVVIYPEFNVPTPLNHDIALVRLVKPVKFSRFIAPICLPKPSEVKRRLKRQTEETTVTESVTTIDPEEEQPRNISSDWALVGKTVRVLGWGVIDDDGNIADRLRSVDIKIIENNECDHFFGIMTDTMMCTSGEGGKGPCGGDSGGPTMILQEDGSYVQVGILAFGALAGCEEGYPSGQVLLSWYLDWIEYVTKGEVFK</sequence>
<evidence type="ECO:0000313" key="5">
    <source>
        <dbReference type="EMBL" id="KAK2713847.1"/>
    </source>
</evidence>
<dbReference type="InterPro" id="IPR018114">
    <property type="entry name" value="TRYPSIN_HIS"/>
</dbReference>
<dbReference type="Proteomes" id="UP001187531">
    <property type="component" value="Unassembled WGS sequence"/>
</dbReference>
<reference evidence="5" key="1">
    <citation type="submission" date="2023-07" db="EMBL/GenBank/DDBJ databases">
        <title>Chromosome-level genome assembly of Artemia franciscana.</title>
        <authorList>
            <person name="Jo E."/>
        </authorList>
    </citation>
    <scope>NUCLEOTIDE SEQUENCE</scope>
    <source>
        <tissue evidence="5">Whole body</tissue>
    </source>
</reference>
<dbReference type="PROSITE" id="PS50240">
    <property type="entry name" value="TRYPSIN_DOM"/>
    <property type="match status" value="1"/>
</dbReference>
<dbReference type="PANTHER" id="PTHR24252">
    <property type="entry name" value="ACROSIN-RELATED"/>
    <property type="match status" value="1"/>
</dbReference>
<dbReference type="EMBL" id="JAVRJZ010000014">
    <property type="protein sequence ID" value="KAK2713847.1"/>
    <property type="molecule type" value="Genomic_DNA"/>
</dbReference>
<dbReference type="SUPFAM" id="SSF49854">
    <property type="entry name" value="Spermadhesin, CUB domain"/>
    <property type="match status" value="1"/>
</dbReference>
<dbReference type="CDD" id="cd00190">
    <property type="entry name" value="Tryp_SPc"/>
    <property type="match status" value="1"/>
</dbReference>
<keyword evidence="6" id="KW-1185">Reference proteome</keyword>
<dbReference type="InterPro" id="IPR001314">
    <property type="entry name" value="Peptidase_S1A"/>
</dbReference>
<comment type="caution">
    <text evidence="2">Lacks conserved residue(s) required for the propagation of feature annotation.</text>
</comment>
<dbReference type="GO" id="GO:0004252">
    <property type="term" value="F:serine-type endopeptidase activity"/>
    <property type="evidence" value="ECO:0007669"/>
    <property type="project" value="InterPro"/>
</dbReference>